<proteinExistence type="predicted"/>
<sequence>MKKQNSKFSLVEILVVVAIIGILSSLLLPALGQARKKSKLALCTSNIRQISTALFMYTSDQDQYLPYSHNLNNGNSSWDDKLGVYDYDGRGLDESAFQKESSNGSSIYGCPATEVELQNQSRSLRSYSLNYGKEGNSNGKFRGFMNSNSWSMKITNINNTGSTIMITENHRQGNYVSVGNNGHTNNNFIKDQYSNMTFWGHDYAKLNFGTISGSSNFMSLQHTYLGLRDASANGNQKGTMWDCQD</sequence>
<evidence type="ECO:0000313" key="3">
    <source>
        <dbReference type="Proteomes" id="UP000004947"/>
    </source>
</evidence>
<dbReference type="PRINTS" id="PR00813">
    <property type="entry name" value="BCTERIALGSPG"/>
</dbReference>
<dbReference type="EMBL" id="ABCK01000001">
    <property type="protein sequence ID" value="EDM29632.1"/>
    <property type="molecule type" value="Genomic_DNA"/>
</dbReference>
<dbReference type="GO" id="GO:0015627">
    <property type="term" value="C:type II protein secretion system complex"/>
    <property type="evidence" value="ECO:0007669"/>
    <property type="project" value="InterPro"/>
</dbReference>
<dbReference type="PANTHER" id="PTHR30093:SF2">
    <property type="entry name" value="TYPE II SECRETION SYSTEM PROTEIN H"/>
    <property type="match status" value="1"/>
</dbReference>
<dbReference type="Gene3D" id="3.30.700.10">
    <property type="entry name" value="Glycoprotein, Type 4 Pilin"/>
    <property type="match status" value="1"/>
</dbReference>
<keyword evidence="3" id="KW-1185">Reference proteome</keyword>
<evidence type="ECO:0000256" key="1">
    <source>
        <dbReference type="ARBA" id="ARBA00022481"/>
    </source>
</evidence>
<keyword evidence="1" id="KW-0488">Methylation</keyword>
<dbReference type="NCBIfam" id="TIGR02532">
    <property type="entry name" value="IV_pilin_GFxxxE"/>
    <property type="match status" value="1"/>
</dbReference>
<dbReference type="Proteomes" id="UP000004947">
    <property type="component" value="Unassembled WGS sequence"/>
</dbReference>
<protein>
    <recommendedName>
        <fullName evidence="4">General secretion pathway protein G</fullName>
    </recommendedName>
</protein>
<evidence type="ECO:0000313" key="2">
    <source>
        <dbReference type="EMBL" id="EDM29632.1"/>
    </source>
</evidence>
<dbReference type="InterPro" id="IPR045584">
    <property type="entry name" value="Pilin-like"/>
</dbReference>
<dbReference type="SUPFAM" id="SSF54523">
    <property type="entry name" value="Pili subunits"/>
    <property type="match status" value="1"/>
</dbReference>
<dbReference type="InterPro" id="IPR012902">
    <property type="entry name" value="N_methyl_site"/>
</dbReference>
<dbReference type="InterPro" id="IPR000983">
    <property type="entry name" value="Bac_GSPG_pilin"/>
</dbReference>
<gene>
    <name evidence="2" type="ORF">LNTAR_17818</name>
</gene>
<evidence type="ECO:0008006" key="4">
    <source>
        <dbReference type="Google" id="ProtNLM"/>
    </source>
</evidence>
<dbReference type="STRING" id="313628.LNTAR_17818"/>
<dbReference type="AlphaFoldDB" id="A6DFQ2"/>
<dbReference type="GO" id="GO:0015628">
    <property type="term" value="P:protein secretion by the type II secretion system"/>
    <property type="evidence" value="ECO:0007669"/>
    <property type="project" value="InterPro"/>
</dbReference>
<dbReference type="RefSeq" id="WP_007276751.1">
    <property type="nucleotide sequence ID" value="NZ_ABCK01000001.1"/>
</dbReference>
<accession>A6DFQ2</accession>
<dbReference type="eggNOG" id="COG2165">
    <property type="taxonomic scope" value="Bacteria"/>
</dbReference>
<dbReference type="PANTHER" id="PTHR30093">
    <property type="entry name" value="GENERAL SECRETION PATHWAY PROTEIN G"/>
    <property type="match status" value="1"/>
</dbReference>
<reference evidence="2 3" key="1">
    <citation type="journal article" date="2010" name="J. Bacteriol.">
        <title>Genome sequence of Lentisphaera araneosa HTCC2155T, the type species of the order Lentisphaerales in the phylum Lentisphaerae.</title>
        <authorList>
            <person name="Thrash J.C."/>
            <person name="Cho J.C."/>
            <person name="Vergin K.L."/>
            <person name="Morris R.M."/>
            <person name="Giovannoni S.J."/>
        </authorList>
    </citation>
    <scope>NUCLEOTIDE SEQUENCE [LARGE SCALE GENOMIC DNA]</scope>
    <source>
        <strain evidence="2 3">HTCC2155</strain>
    </source>
</reference>
<comment type="caution">
    <text evidence="2">The sequence shown here is derived from an EMBL/GenBank/DDBJ whole genome shotgun (WGS) entry which is preliminary data.</text>
</comment>
<dbReference type="OrthoDB" id="8592370at2"/>
<organism evidence="2 3">
    <name type="scientific">Lentisphaera araneosa HTCC2155</name>
    <dbReference type="NCBI Taxonomy" id="313628"/>
    <lineage>
        <taxon>Bacteria</taxon>
        <taxon>Pseudomonadati</taxon>
        <taxon>Lentisphaerota</taxon>
        <taxon>Lentisphaeria</taxon>
        <taxon>Lentisphaerales</taxon>
        <taxon>Lentisphaeraceae</taxon>
        <taxon>Lentisphaera</taxon>
    </lineage>
</organism>
<name>A6DFQ2_9BACT</name>